<evidence type="ECO:0000313" key="1">
    <source>
        <dbReference type="EMBL" id="GKU25731.1"/>
    </source>
</evidence>
<proteinExistence type="predicted"/>
<evidence type="ECO:0000313" key="2">
    <source>
        <dbReference type="Proteomes" id="UP001057868"/>
    </source>
</evidence>
<reference evidence="1" key="1">
    <citation type="journal article" date="2023" name="Int. J. Syst. Evol. Microbiol.">
        <title>&lt;i&gt;Clostridium folliculivorans&lt;/i&gt; sp. nov., isolated from soil samples of an organic paddy in Japan.</title>
        <authorList>
            <person name="Tazawa J."/>
            <person name="Kobayashi H."/>
            <person name="Tanizawa Y."/>
            <person name="Uchino A."/>
            <person name="Tanaka F."/>
            <person name="Urashima Y."/>
            <person name="Miura S."/>
            <person name="Sakamoto M."/>
            <person name="Ohkuma M."/>
            <person name="Tohno M."/>
        </authorList>
    </citation>
    <scope>NUCLEOTIDE SEQUENCE</scope>
    <source>
        <strain evidence="1">D1-1</strain>
    </source>
</reference>
<accession>A0A9W5Y2V4</accession>
<organism evidence="1 2">
    <name type="scientific">Clostridium folliculivorans</name>
    <dbReference type="NCBI Taxonomy" id="2886038"/>
    <lineage>
        <taxon>Bacteria</taxon>
        <taxon>Bacillati</taxon>
        <taxon>Bacillota</taxon>
        <taxon>Clostridia</taxon>
        <taxon>Eubacteriales</taxon>
        <taxon>Clostridiaceae</taxon>
        <taxon>Clostridium</taxon>
    </lineage>
</organism>
<keyword evidence="2" id="KW-1185">Reference proteome</keyword>
<dbReference type="EMBL" id="BQXY01000003">
    <property type="protein sequence ID" value="GKU25731.1"/>
    <property type="molecule type" value="Genomic_DNA"/>
</dbReference>
<protein>
    <submittedName>
        <fullName evidence="1">Uncharacterized protein</fullName>
    </submittedName>
</protein>
<dbReference type="Proteomes" id="UP001057868">
    <property type="component" value="Unassembled WGS sequence"/>
</dbReference>
<name>A0A9W5Y2V4_9CLOT</name>
<comment type="caution">
    <text evidence="1">The sequence shown here is derived from an EMBL/GenBank/DDBJ whole genome shotgun (WGS) entry which is preliminary data.</text>
</comment>
<sequence length="213" mass="24805">MSLFLGKIHYWLFNKIEWFEGLEESLVKLAEQKGIDIEDLRNEIYAKYGAPVEDRPLEDIIDTSNIHGWLQGKISAAESRQAAWVTKLLEKDSLLVNDMVQVFSEQGKVAAGEYKTEKGLPQTPAEIYTAMNDYILEGMPCDRVNEVVTNNEERIEWIATQCIHYQYWDRENGDVGLFYRLRDNWIKEFVKELNSNFEYRITDNGTRIIKLVG</sequence>
<gene>
    <name evidence="1" type="ORF">CFOLD11_25570</name>
</gene>
<dbReference type="RefSeq" id="WP_261852673.1">
    <property type="nucleotide sequence ID" value="NZ_BQXY01000003.1"/>
</dbReference>
<dbReference type="AlphaFoldDB" id="A0A9W5Y2V4"/>